<dbReference type="EMBL" id="MU150295">
    <property type="protein sequence ID" value="KAF9460631.1"/>
    <property type="molecule type" value="Genomic_DNA"/>
</dbReference>
<dbReference type="Proteomes" id="UP000807353">
    <property type="component" value="Unassembled WGS sequence"/>
</dbReference>
<keyword evidence="3" id="KW-1185">Reference proteome</keyword>
<dbReference type="AlphaFoldDB" id="A0A9P5Y383"/>
<evidence type="ECO:0000313" key="2">
    <source>
        <dbReference type="EMBL" id="KAF9460631.1"/>
    </source>
</evidence>
<organism evidence="2 3">
    <name type="scientific">Collybia nuda</name>
    <dbReference type="NCBI Taxonomy" id="64659"/>
    <lineage>
        <taxon>Eukaryota</taxon>
        <taxon>Fungi</taxon>
        <taxon>Dikarya</taxon>
        <taxon>Basidiomycota</taxon>
        <taxon>Agaricomycotina</taxon>
        <taxon>Agaricomycetes</taxon>
        <taxon>Agaricomycetidae</taxon>
        <taxon>Agaricales</taxon>
        <taxon>Tricholomatineae</taxon>
        <taxon>Clitocybaceae</taxon>
        <taxon>Collybia</taxon>
    </lineage>
</organism>
<accession>A0A9P5Y383</accession>
<keyword evidence="1" id="KW-0472">Membrane</keyword>
<name>A0A9P5Y383_9AGAR</name>
<feature type="transmembrane region" description="Helical" evidence="1">
    <location>
        <begin position="45"/>
        <end position="64"/>
    </location>
</feature>
<evidence type="ECO:0000256" key="1">
    <source>
        <dbReference type="SAM" id="Phobius"/>
    </source>
</evidence>
<keyword evidence="1" id="KW-0812">Transmembrane</keyword>
<comment type="caution">
    <text evidence="2">The sequence shown here is derived from an EMBL/GenBank/DDBJ whole genome shotgun (WGS) entry which is preliminary data.</text>
</comment>
<keyword evidence="1" id="KW-1133">Transmembrane helix</keyword>
<evidence type="ECO:0000313" key="3">
    <source>
        <dbReference type="Proteomes" id="UP000807353"/>
    </source>
</evidence>
<sequence>MEGSVCEPISKCVLHSGSLYEVVIYQDFLDPIHFLNFSGLIYKNWGTLAVIVQDFFMFLISTFFEFQ</sequence>
<gene>
    <name evidence="2" type="ORF">BDZ94DRAFT_1265495</name>
</gene>
<reference evidence="2" key="1">
    <citation type="submission" date="2020-11" db="EMBL/GenBank/DDBJ databases">
        <authorList>
            <consortium name="DOE Joint Genome Institute"/>
            <person name="Ahrendt S."/>
            <person name="Riley R."/>
            <person name="Andreopoulos W."/>
            <person name="Labutti K."/>
            <person name="Pangilinan J."/>
            <person name="Ruiz-Duenas F.J."/>
            <person name="Barrasa J.M."/>
            <person name="Sanchez-Garcia M."/>
            <person name="Camarero S."/>
            <person name="Miyauchi S."/>
            <person name="Serrano A."/>
            <person name="Linde D."/>
            <person name="Babiker R."/>
            <person name="Drula E."/>
            <person name="Ayuso-Fernandez I."/>
            <person name="Pacheco R."/>
            <person name="Padilla G."/>
            <person name="Ferreira P."/>
            <person name="Barriuso J."/>
            <person name="Kellner H."/>
            <person name="Castanera R."/>
            <person name="Alfaro M."/>
            <person name="Ramirez L."/>
            <person name="Pisabarro A.G."/>
            <person name="Kuo A."/>
            <person name="Tritt A."/>
            <person name="Lipzen A."/>
            <person name="He G."/>
            <person name="Yan M."/>
            <person name="Ng V."/>
            <person name="Cullen D."/>
            <person name="Martin F."/>
            <person name="Rosso M.-N."/>
            <person name="Henrissat B."/>
            <person name="Hibbett D."/>
            <person name="Martinez A.T."/>
            <person name="Grigoriev I.V."/>
        </authorList>
    </citation>
    <scope>NUCLEOTIDE SEQUENCE</scope>
    <source>
        <strain evidence="2">CBS 247.69</strain>
    </source>
</reference>
<proteinExistence type="predicted"/>
<protein>
    <submittedName>
        <fullName evidence="2">Uncharacterized protein</fullName>
    </submittedName>
</protein>